<evidence type="ECO:0000256" key="1">
    <source>
        <dbReference type="SAM" id="MobiDB-lite"/>
    </source>
</evidence>
<dbReference type="EMBL" id="CP090958">
    <property type="protein sequence ID" value="WGW13577.1"/>
    <property type="molecule type" value="Genomic_DNA"/>
</dbReference>
<dbReference type="EC" id="3.-.-.-" evidence="3"/>
<feature type="domain" description="Beta-lactamase-related" evidence="2">
    <location>
        <begin position="74"/>
        <end position="360"/>
    </location>
</feature>
<dbReference type="Gene3D" id="3.40.710.10">
    <property type="entry name" value="DD-peptidase/beta-lactamase superfamily"/>
    <property type="match status" value="1"/>
</dbReference>
<dbReference type="RefSeq" id="WP_349640400.1">
    <property type="nucleotide sequence ID" value="NZ_CP090958.1"/>
</dbReference>
<name>A0ABY8QX18_9MICO</name>
<evidence type="ECO:0000259" key="2">
    <source>
        <dbReference type="Pfam" id="PF00144"/>
    </source>
</evidence>
<gene>
    <name evidence="3" type="ORF">LWF01_07420</name>
</gene>
<reference evidence="3 4" key="1">
    <citation type="submission" date="2023-05" db="EMBL/GenBank/DDBJ databases">
        <title>Lithophilousrod everest ZFBP1038 complete genpme.</title>
        <authorList>
            <person name="Tian M."/>
        </authorList>
    </citation>
    <scope>NUCLEOTIDE SEQUENCE [LARGE SCALE GENOMIC DNA]</scope>
    <source>
        <strain evidence="3 4">ZFBP1038</strain>
    </source>
</reference>
<keyword evidence="4" id="KW-1185">Reference proteome</keyword>
<proteinExistence type="predicted"/>
<dbReference type="PANTHER" id="PTHR43283">
    <property type="entry name" value="BETA-LACTAMASE-RELATED"/>
    <property type="match status" value="1"/>
</dbReference>
<dbReference type="InterPro" id="IPR001466">
    <property type="entry name" value="Beta-lactam-related"/>
</dbReference>
<feature type="region of interest" description="Disordered" evidence="1">
    <location>
        <begin position="161"/>
        <end position="184"/>
    </location>
</feature>
<accession>A0ABY8QX18</accession>
<dbReference type="SUPFAM" id="SSF56601">
    <property type="entry name" value="beta-lactamase/transpeptidase-like"/>
    <property type="match status" value="1"/>
</dbReference>
<dbReference type="InterPro" id="IPR012338">
    <property type="entry name" value="Beta-lactam/transpept-like"/>
</dbReference>
<organism evidence="3 4">
    <name type="scientific">Saxibacter everestensis</name>
    <dbReference type="NCBI Taxonomy" id="2909229"/>
    <lineage>
        <taxon>Bacteria</taxon>
        <taxon>Bacillati</taxon>
        <taxon>Actinomycetota</taxon>
        <taxon>Actinomycetes</taxon>
        <taxon>Micrococcales</taxon>
        <taxon>Brevibacteriaceae</taxon>
        <taxon>Saxibacter</taxon>
    </lineage>
</organism>
<dbReference type="PANTHER" id="PTHR43283:SF7">
    <property type="entry name" value="BETA-LACTAMASE-RELATED DOMAIN-CONTAINING PROTEIN"/>
    <property type="match status" value="1"/>
</dbReference>
<evidence type="ECO:0000313" key="4">
    <source>
        <dbReference type="Proteomes" id="UP001209083"/>
    </source>
</evidence>
<dbReference type="Pfam" id="PF00144">
    <property type="entry name" value="Beta-lactamase"/>
    <property type="match status" value="1"/>
</dbReference>
<evidence type="ECO:0000313" key="3">
    <source>
        <dbReference type="EMBL" id="WGW13577.1"/>
    </source>
</evidence>
<dbReference type="Proteomes" id="UP001209083">
    <property type="component" value="Chromosome"/>
</dbReference>
<sequence>MTTISLETWLQPPHNRLSLHQVDRLVPHTAIASGQARRGLIRPHTQPNWSDHLVPLGCGREAPLREFLELTNTDAICVLHGDNVLYEDYFNGNKPESRHIAMSVSKSFCGMLAGVLVAEGRLDLSAETTAYLPELAGSSYGGSTVSQLLDMTATPDFDMTYTNPDSEVQAGDRSAGWRPRRDDDHEGTRAFLKSLRGSSDHGSVFQYCSATTDVLAWVLERAGAAPYARLLEDRIWKQIGAEDDALITVDEFGTPYACAGMSMRLDDLARFGRLILDGGRRNGRQIIPEEWIRSTALGGTFDTTEDDELIPGSYKNQWWVPGDSNGSFYAVGIFGQYLWLDPSTDITIAKFSSEPTPLAHGIEHLNALHSIASRAAAWTGPSHQAEGRHR</sequence>
<protein>
    <submittedName>
        <fullName evidence="3">Serine hydrolase</fullName>
        <ecNumber evidence="3">3.-.-.-</ecNumber>
    </submittedName>
</protein>
<keyword evidence="3" id="KW-0378">Hydrolase</keyword>
<dbReference type="InterPro" id="IPR050789">
    <property type="entry name" value="Diverse_Enzym_Activities"/>
</dbReference>
<dbReference type="GO" id="GO:0016787">
    <property type="term" value="F:hydrolase activity"/>
    <property type="evidence" value="ECO:0007669"/>
    <property type="project" value="UniProtKB-KW"/>
</dbReference>